<evidence type="ECO:0000256" key="3">
    <source>
        <dbReference type="ARBA" id="ARBA00022801"/>
    </source>
</evidence>
<evidence type="ECO:0000256" key="2">
    <source>
        <dbReference type="ARBA" id="ARBA00022723"/>
    </source>
</evidence>
<dbReference type="Gene3D" id="3.40.1620.60">
    <property type="match status" value="1"/>
</dbReference>
<evidence type="ECO:0000313" key="11">
    <source>
        <dbReference type="EMBL" id="CAL8143695.1"/>
    </source>
</evidence>
<dbReference type="PANTHER" id="PTHR11905">
    <property type="entry name" value="ADAM A DISINTEGRIN AND METALLOPROTEASE DOMAIN"/>
    <property type="match status" value="1"/>
</dbReference>
<evidence type="ECO:0000256" key="6">
    <source>
        <dbReference type="ARBA" id="ARBA00023157"/>
    </source>
</evidence>
<evidence type="ECO:0000256" key="5">
    <source>
        <dbReference type="ARBA" id="ARBA00023049"/>
    </source>
</evidence>
<evidence type="ECO:0000256" key="8">
    <source>
        <dbReference type="PROSITE-ProRule" id="PRU00276"/>
    </source>
</evidence>
<reference evidence="11 12" key="1">
    <citation type="submission" date="2024-08" db="EMBL/GenBank/DDBJ databases">
        <authorList>
            <person name="Cucini C."/>
            <person name="Frati F."/>
        </authorList>
    </citation>
    <scope>NUCLEOTIDE SEQUENCE [LARGE SCALE GENOMIC DNA]</scope>
</reference>
<dbReference type="InterPro" id="IPR001590">
    <property type="entry name" value="Peptidase_M12B"/>
</dbReference>
<keyword evidence="9" id="KW-0732">Signal</keyword>
<evidence type="ECO:0000256" key="1">
    <source>
        <dbReference type="ARBA" id="ARBA00022670"/>
    </source>
</evidence>
<protein>
    <recommendedName>
        <fullName evidence="10">Peptidase M12B domain-containing protein</fullName>
    </recommendedName>
</protein>
<dbReference type="PROSITE" id="PS50231">
    <property type="entry name" value="RICIN_B_LECTIN"/>
    <property type="match status" value="1"/>
</dbReference>
<comment type="caution">
    <text evidence="11">The sequence shown here is derived from an EMBL/GenBank/DDBJ whole genome shotgun (WGS) entry which is preliminary data.</text>
</comment>
<dbReference type="EMBL" id="CAXLJM020000160">
    <property type="protein sequence ID" value="CAL8143695.1"/>
    <property type="molecule type" value="Genomic_DNA"/>
</dbReference>
<evidence type="ECO:0000259" key="10">
    <source>
        <dbReference type="PROSITE" id="PS50215"/>
    </source>
</evidence>
<feature type="binding site" evidence="8">
    <location>
        <position position="321"/>
    </location>
    <ligand>
        <name>Zn(2+)</name>
        <dbReference type="ChEBI" id="CHEBI:29105"/>
        <note>catalytic</note>
    </ligand>
</feature>
<dbReference type="Pfam" id="PF17771">
    <property type="entry name" value="ADAMTS_CR_2"/>
    <property type="match status" value="1"/>
</dbReference>
<name>A0ABP1S5H9_9HEXA</name>
<feature type="active site" evidence="8">
    <location>
        <position position="312"/>
    </location>
</feature>
<evidence type="ECO:0000256" key="7">
    <source>
        <dbReference type="ARBA" id="ARBA00023180"/>
    </source>
</evidence>
<gene>
    <name evidence="11" type="ORF">ODALV1_LOCUS29818</name>
</gene>
<dbReference type="SUPFAM" id="SSF55486">
    <property type="entry name" value="Metalloproteases ('zincins'), catalytic domain"/>
    <property type="match status" value="1"/>
</dbReference>
<dbReference type="PANTHER" id="PTHR11905:SF159">
    <property type="entry name" value="ADAM METALLOPROTEASE"/>
    <property type="match status" value="1"/>
</dbReference>
<organism evidence="11 12">
    <name type="scientific">Orchesella dallaii</name>
    <dbReference type="NCBI Taxonomy" id="48710"/>
    <lineage>
        <taxon>Eukaryota</taxon>
        <taxon>Metazoa</taxon>
        <taxon>Ecdysozoa</taxon>
        <taxon>Arthropoda</taxon>
        <taxon>Hexapoda</taxon>
        <taxon>Collembola</taxon>
        <taxon>Entomobryomorpha</taxon>
        <taxon>Entomobryoidea</taxon>
        <taxon>Orchesellidae</taxon>
        <taxon>Orchesellinae</taxon>
        <taxon>Orchesella</taxon>
    </lineage>
</organism>
<keyword evidence="5" id="KW-0482">Metalloprotease</keyword>
<feature type="signal peptide" evidence="9">
    <location>
        <begin position="1"/>
        <end position="19"/>
    </location>
</feature>
<feature type="domain" description="Peptidase M12B" evidence="10">
    <location>
        <begin position="160"/>
        <end position="373"/>
    </location>
</feature>
<feature type="binding site" evidence="8">
    <location>
        <position position="311"/>
    </location>
    <ligand>
        <name>Zn(2+)</name>
        <dbReference type="ChEBI" id="CHEBI:29105"/>
        <note>catalytic</note>
    </ligand>
</feature>
<proteinExistence type="predicted"/>
<accession>A0ABP1S5H9</accession>
<dbReference type="Proteomes" id="UP001642540">
    <property type="component" value="Unassembled WGS sequence"/>
</dbReference>
<feature type="binding site" evidence="8">
    <location>
        <position position="315"/>
    </location>
    <ligand>
        <name>Zn(2+)</name>
        <dbReference type="ChEBI" id="CHEBI:29105"/>
        <note>catalytic</note>
    </ligand>
</feature>
<sequence length="591" mass="65905">MNKLIPLLGFLLVSTCIHAREIGLERGSPIQFQVESETGEKYDLKLSKADESVLHPNIKVISLDIDEKSGKPTYELWTPSKEELNKVEDVYIDEQNLAAIRVNHENGQRSMVGVVDGRKFEAKNGETKLYDALPQNRSDYIDIGRKLTFSTQRQINGVDAVVELLVVCDKEFGDVFQHNRVRILDYLTVYFWDVNLRYKTLPSNNISFRVTGVVVIATPGGQPFIEEARGTDGRAEFGRILERFSYWVYSQMSSVPKFDMAVAITNTALEWGGGLAYVSAACNVDNNRQRHWGTLVFNDGGNWGSLTVGAHEMGHTLGAPHDDDENYPGGCDDRGYIMGGGNDDLRWFFSTCSDRTIGNFVGSNQGSCLRRIDENGNPPISPDFSFILAPSKQEQCKRRINNPGAFIQDEDIPDCRILKCRIPNDGVIHRFAPADNSPCGGDNRCFRGRCRKPSSLIRNVGNGRCLKATDPFAFTAIIELVDCPRPGTPIDRFVVSDEGIGKTLATPWGTRDALEQGDKCIYTGNAEGNLMNTDRCSSDNPWHGWDFIDVGNGEFLISHRVTSRCAKPSGNNIGTYANCDRNDPTMRWKQE</sequence>
<dbReference type="SUPFAM" id="SSF50370">
    <property type="entry name" value="Ricin B-like lectins"/>
    <property type="match status" value="1"/>
</dbReference>
<dbReference type="InterPro" id="IPR035992">
    <property type="entry name" value="Ricin_B-like_lectins"/>
</dbReference>
<keyword evidence="1" id="KW-0645">Protease</keyword>
<dbReference type="InterPro" id="IPR041645">
    <property type="entry name" value="ADAMTS_CR_2"/>
</dbReference>
<dbReference type="Pfam" id="PF13688">
    <property type="entry name" value="Reprolysin_5"/>
    <property type="match status" value="1"/>
</dbReference>
<keyword evidence="6" id="KW-1015">Disulfide bond</keyword>
<evidence type="ECO:0000256" key="9">
    <source>
        <dbReference type="SAM" id="SignalP"/>
    </source>
</evidence>
<comment type="caution">
    <text evidence="8">Lacks conserved residue(s) required for the propagation of feature annotation.</text>
</comment>
<dbReference type="InterPro" id="IPR024079">
    <property type="entry name" value="MetalloPept_cat_dom_sf"/>
</dbReference>
<keyword evidence="2 8" id="KW-0479">Metal-binding</keyword>
<keyword evidence="12" id="KW-1185">Reference proteome</keyword>
<keyword evidence="4 8" id="KW-0862">Zinc</keyword>
<keyword evidence="3" id="KW-0378">Hydrolase</keyword>
<evidence type="ECO:0000256" key="4">
    <source>
        <dbReference type="ARBA" id="ARBA00022833"/>
    </source>
</evidence>
<dbReference type="PROSITE" id="PS50215">
    <property type="entry name" value="ADAM_MEPRO"/>
    <property type="match status" value="1"/>
</dbReference>
<dbReference type="Gene3D" id="3.40.390.10">
    <property type="entry name" value="Collagenase (Catalytic Domain)"/>
    <property type="match status" value="1"/>
</dbReference>
<keyword evidence="7" id="KW-0325">Glycoprotein</keyword>
<feature type="chain" id="PRO_5045552046" description="Peptidase M12B domain-containing protein" evidence="9">
    <location>
        <begin position="20"/>
        <end position="591"/>
    </location>
</feature>
<evidence type="ECO:0000313" key="12">
    <source>
        <dbReference type="Proteomes" id="UP001642540"/>
    </source>
</evidence>